<dbReference type="Pfam" id="PF16881">
    <property type="entry name" value="LIAS_N"/>
    <property type="match status" value="1"/>
</dbReference>
<keyword evidence="5 9" id="KW-0479">Metal-binding</keyword>
<keyword evidence="9" id="KW-0496">Mitochondrion</keyword>
<keyword evidence="6 9" id="KW-0408">Iron</keyword>
<feature type="compositionally biased region" description="Basic residues" evidence="10">
    <location>
        <begin position="94"/>
        <end position="104"/>
    </location>
</feature>
<keyword evidence="13" id="KW-1185">Reference proteome</keyword>
<feature type="binding site" evidence="9">
    <location>
        <position position="145"/>
    </location>
    <ligand>
        <name>[4Fe-4S] cluster</name>
        <dbReference type="ChEBI" id="CHEBI:49883"/>
        <label>1</label>
    </ligand>
</feature>
<keyword evidence="2 9" id="KW-0004">4Fe-4S</keyword>
<dbReference type="InterPro" id="IPR058240">
    <property type="entry name" value="rSAM_sf"/>
</dbReference>
<dbReference type="PANTHER" id="PTHR10949:SF0">
    <property type="entry name" value="LIPOYL SYNTHASE, MITOCHONDRIAL"/>
    <property type="match status" value="1"/>
</dbReference>
<dbReference type="GO" id="GO:0016992">
    <property type="term" value="F:lipoate synthase activity"/>
    <property type="evidence" value="ECO:0007669"/>
    <property type="project" value="UniProtKB-UniRule"/>
</dbReference>
<feature type="region of interest" description="Disordered" evidence="10">
    <location>
        <begin position="15"/>
        <end position="49"/>
    </location>
</feature>
<evidence type="ECO:0000256" key="6">
    <source>
        <dbReference type="ARBA" id="ARBA00023004"/>
    </source>
</evidence>
<dbReference type="SUPFAM" id="SSF102114">
    <property type="entry name" value="Radical SAM enzymes"/>
    <property type="match status" value="1"/>
</dbReference>
<feature type="region of interest" description="Disordered" evidence="10">
    <location>
        <begin position="69"/>
        <end position="113"/>
    </location>
</feature>
<dbReference type="AlphaFoldDB" id="A0A2R5GWK1"/>
<feature type="binding site" evidence="9">
    <location>
        <position position="168"/>
    </location>
    <ligand>
        <name>[4Fe-4S] cluster</name>
        <dbReference type="ChEBI" id="CHEBI:49883"/>
        <label>2</label>
        <note>4Fe-4S-S-AdoMet</note>
    </ligand>
</feature>
<dbReference type="FunCoup" id="A0A2R5GWK1">
    <property type="interactions" value="227"/>
</dbReference>
<dbReference type="InParanoid" id="A0A2R5GWK1"/>
<dbReference type="Proteomes" id="UP000241890">
    <property type="component" value="Unassembled WGS sequence"/>
</dbReference>
<evidence type="ECO:0000313" key="12">
    <source>
        <dbReference type="EMBL" id="GBG34709.1"/>
    </source>
</evidence>
<gene>
    <name evidence="12" type="ORF">FCC1311_109312</name>
</gene>
<dbReference type="NCBIfam" id="NF004019">
    <property type="entry name" value="PRK05481.1"/>
    <property type="match status" value="1"/>
</dbReference>
<dbReference type="HAMAP" id="MF_00206">
    <property type="entry name" value="Lipoyl_synth"/>
    <property type="match status" value="1"/>
</dbReference>
<dbReference type="OrthoDB" id="3231at2759"/>
<dbReference type="CDD" id="cd01335">
    <property type="entry name" value="Radical_SAM"/>
    <property type="match status" value="1"/>
</dbReference>
<comment type="catalytic activity">
    <reaction evidence="8 9">
        <text>[[Fe-S] cluster scaffold protein carrying a second [4Fe-4S](2+) cluster] + N(6)-octanoyl-L-lysyl-[protein] + 2 oxidized [2Fe-2S]-[ferredoxin] + 2 S-adenosyl-L-methionine + 4 H(+) = [[Fe-S] cluster scaffold protein] + N(6)-[(R)-dihydrolipoyl]-L-lysyl-[protein] + 4 Fe(3+) + 2 hydrogen sulfide + 2 5'-deoxyadenosine + 2 L-methionine + 2 reduced [2Fe-2S]-[ferredoxin]</text>
        <dbReference type="Rhea" id="RHEA:16585"/>
        <dbReference type="Rhea" id="RHEA-COMP:9928"/>
        <dbReference type="Rhea" id="RHEA-COMP:10000"/>
        <dbReference type="Rhea" id="RHEA-COMP:10001"/>
        <dbReference type="Rhea" id="RHEA-COMP:10475"/>
        <dbReference type="Rhea" id="RHEA-COMP:14568"/>
        <dbReference type="Rhea" id="RHEA-COMP:14569"/>
        <dbReference type="ChEBI" id="CHEBI:15378"/>
        <dbReference type="ChEBI" id="CHEBI:17319"/>
        <dbReference type="ChEBI" id="CHEBI:29034"/>
        <dbReference type="ChEBI" id="CHEBI:29919"/>
        <dbReference type="ChEBI" id="CHEBI:33722"/>
        <dbReference type="ChEBI" id="CHEBI:33737"/>
        <dbReference type="ChEBI" id="CHEBI:33738"/>
        <dbReference type="ChEBI" id="CHEBI:57844"/>
        <dbReference type="ChEBI" id="CHEBI:59789"/>
        <dbReference type="ChEBI" id="CHEBI:78809"/>
        <dbReference type="ChEBI" id="CHEBI:83100"/>
        <dbReference type="EC" id="2.8.1.8"/>
    </reaction>
</comment>
<comment type="cofactor">
    <cofactor evidence="9">
        <name>[4Fe-4S] cluster</name>
        <dbReference type="ChEBI" id="CHEBI:49883"/>
    </cofactor>
    <text evidence="9">Binds 2 [4Fe-4S] clusters per subunit. One cluster is coordinated with 3 cysteines and an exchangeable S-adenosyl-L-methionine.</text>
</comment>
<dbReference type="Gene3D" id="3.20.20.70">
    <property type="entry name" value="Aldolase class I"/>
    <property type="match status" value="1"/>
</dbReference>
<comment type="caution">
    <text evidence="12">The sequence shown here is derived from an EMBL/GenBank/DDBJ whole genome shotgun (WGS) entry which is preliminary data.</text>
</comment>
<dbReference type="SFLD" id="SFLDS00029">
    <property type="entry name" value="Radical_SAM"/>
    <property type="match status" value="1"/>
</dbReference>
<dbReference type="SMART" id="SM00729">
    <property type="entry name" value="Elp3"/>
    <property type="match status" value="1"/>
</dbReference>
<dbReference type="GO" id="GO:0005739">
    <property type="term" value="C:mitochondrion"/>
    <property type="evidence" value="ECO:0007669"/>
    <property type="project" value="UniProtKB-SubCell"/>
</dbReference>
<dbReference type="PANTHER" id="PTHR10949">
    <property type="entry name" value="LIPOYL SYNTHASE"/>
    <property type="match status" value="1"/>
</dbReference>
<dbReference type="InterPro" id="IPR013785">
    <property type="entry name" value="Aldolase_TIM"/>
</dbReference>
<dbReference type="GO" id="GO:0046872">
    <property type="term" value="F:metal ion binding"/>
    <property type="evidence" value="ECO:0007669"/>
    <property type="project" value="UniProtKB-KW"/>
</dbReference>
<evidence type="ECO:0000256" key="3">
    <source>
        <dbReference type="ARBA" id="ARBA00022679"/>
    </source>
</evidence>
<dbReference type="SFLD" id="SFLDF00271">
    <property type="entry name" value="lipoyl_synthase"/>
    <property type="match status" value="1"/>
</dbReference>
<sequence length="411" mass="45634">MLVARRLALARPATAVRAAGSARGLSSPTQQQQQQQLQQAAEQDGAAAAASNSRLAQLRERLAQERVEENAQQALRAARVSQNSSKASTGGGLRNKKKLPKPRWLKIDSTSGESRENYERLRDTVRGLGLATVCEEARCPNIGECWGGKEGAATATIMIMGDTCTRACRFCSIKTSRAPPPLDPEEPHKVARAVTDWGLGYVVLTSVDRDELDDQGSNHFAKTVQYLKKYSAERVAERKSGKEILVECLTPDFRGDKDLIRTVAGSGLDVFAHNIETVERLTPHVRDRRAGYRQSLEVLRFVKEEFPRLVTKTSVMLGLGETQDEVVQTMRDCREIGLDVITFGQYLRPTKGHLPIKAYVSPEEFATYKEIAQEMGFKFVASGPLVRSSYKAGELFLESMIRSENNYLKQQ</sequence>
<keyword evidence="4 9" id="KW-0949">S-adenosyl-L-methionine</keyword>
<comment type="function">
    <text evidence="9">Catalyzes the radical-mediated insertion of two sulfur atoms into the C-6 and C-8 positions of the octanoyl moiety bound to the lipoyl domains of lipoate-dependent enzymes, thereby converting the octanoylated domains into lipoylated derivatives.</text>
</comment>
<dbReference type="EC" id="2.8.1.8" evidence="9"/>
<dbReference type="EMBL" id="BEYU01000210">
    <property type="protein sequence ID" value="GBG34709.1"/>
    <property type="molecule type" value="Genomic_DNA"/>
</dbReference>
<feature type="binding site" evidence="9">
    <location>
        <position position="171"/>
    </location>
    <ligand>
        <name>[4Fe-4S] cluster</name>
        <dbReference type="ChEBI" id="CHEBI:49883"/>
        <label>2</label>
        <note>4Fe-4S-S-AdoMet</note>
    </ligand>
</feature>
<evidence type="ECO:0000256" key="4">
    <source>
        <dbReference type="ARBA" id="ARBA00022691"/>
    </source>
</evidence>
<feature type="binding site" evidence="9">
    <location>
        <position position="139"/>
    </location>
    <ligand>
        <name>[4Fe-4S] cluster</name>
        <dbReference type="ChEBI" id="CHEBI:49883"/>
        <label>1</label>
    </ligand>
</feature>
<evidence type="ECO:0000313" key="13">
    <source>
        <dbReference type="Proteomes" id="UP000241890"/>
    </source>
</evidence>
<evidence type="ECO:0000256" key="9">
    <source>
        <dbReference type="HAMAP-Rule" id="MF_03123"/>
    </source>
</evidence>
<keyword evidence="3 9" id="KW-0808">Transferase</keyword>
<accession>A0A2R5GWK1</accession>
<evidence type="ECO:0000256" key="1">
    <source>
        <dbReference type="ARBA" id="ARBA00004173"/>
    </source>
</evidence>
<protein>
    <recommendedName>
        <fullName evidence="9">Lipoyl synthase, mitochondrial</fullName>
        <ecNumber evidence="9">2.8.1.8</ecNumber>
    </recommendedName>
    <alternativeName>
        <fullName evidence="9">Lipoate synthase</fullName>
        <shortName evidence="9">LS</shortName>
        <shortName evidence="9">Lip-syn</shortName>
    </alternativeName>
    <alternativeName>
        <fullName evidence="9">Lipoic acid synthase</fullName>
    </alternativeName>
</protein>
<dbReference type="InterPro" id="IPR007197">
    <property type="entry name" value="rSAM"/>
</dbReference>
<dbReference type="Pfam" id="PF04055">
    <property type="entry name" value="Radical_SAM"/>
    <property type="match status" value="1"/>
</dbReference>
<comment type="similarity">
    <text evidence="9">Belongs to the radical SAM superfamily. Lipoyl synthase family.</text>
</comment>
<name>A0A2R5GWK1_9STRA</name>
<evidence type="ECO:0000256" key="10">
    <source>
        <dbReference type="SAM" id="MobiDB-lite"/>
    </source>
</evidence>
<evidence type="ECO:0000256" key="7">
    <source>
        <dbReference type="ARBA" id="ARBA00023014"/>
    </source>
</evidence>
<dbReference type="NCBIfam" id="NF009544">
    <property type="entry name" value="PRK12928.1"/>
    <property type="match status" value="1"/>
</dbReference>
<evidence type="ECO:0000256" key="2">
    <source>
        <dbReference type="ARBA" id="ARBA00022485"/>
    </source>
</evidence>
<dbReference type="InterPro" id="IPR003698">
    <property type="entry name" value="Lipoyl_synth"/>
</dbReference>
<dbReference type="PROSITE" id="PS51918">
    <property type="entry name" value="RADICAL_SAM"/>
    <property type="match status" value="1"/>
</dbReference>
<dbReference type="SFLD" id="SFLDG01058">
    <property type="entry name" value="lipoyl_synthase_like"/>
    <property type="match status" value="1"/>
</dbReference>
<keyword evidence="7 9" id="KW-0411">Iron-sulfur</keyword>
<dbReference type="InterPro" id="IPR031691">
    <property type="entry name" value="LIAS_N"/>
</dbReference>
<feature type="binding site" evidence="9">
    <location>
        <position position="134"/>
    </location>
    <ligand>
        <name>[4Fe-4S] cluster</name>
        <dbReference type="ChEBI" id="CHEBI:49883"/>
        <label>1</label>
    </ligand>
</feature>
<dbReference type="UniPathway" id="UPA00538">
    <property type="reaction ID" value="UER00593"/>
</dbReference>
<feature type="domain" description="Radical SAM core" evidence="11">
    <location>
        <begin position="149"/>
        <end position="378"/>
    </location>
</feature>
<organism evidence="12 13">
    <name type="scientific">Hondaea fermentalgiana</name>
    <dbReference type="NCBI Taxonomy" id="2315210"/>
    <lineage>
        <taxon>Eukaryota</taxon>
        <taxon>Sar</taxon>
        <taxon>Stramenopiles</taxon>
        <taxon>Bigyra</taxon>
        <taxon>Labyrinthulomycetes</taxon>
        <taxon>Thraustochytrida</taxon>
        <taxon>Thraustochytriidae</taxon>
        <taxon>Hondaea</taxon>
    </lineage>
</organism>
<dbReference type="GO" id="GO:0009249">
    <property type="term" value="P:protein lipoylation"/>
    <property type="evidence" value="ECO:0007669"/>
    <property type="project" value="UniProtKB-UniRule"/>
</dbReference>
<evidence type="ECO:0000259" key="11">
    <source>
        <dbReference type="PROSITE" id="PS51918"/>
    </source>
</evidence>
<evidence type="ECO:0000256" key="8">
    <source>
        <dbReference type="ARBA" id="ARBA00047326"/>
    </source>
</evidence>
<dbReference type="NCBIfam" id="TIGR00510">
    <property type="entry name" value="lipA"/>
    <property type="match status" value="1"/>
</dbReference>
<evidence type="ECO:0000256" key="5">
    <source>
        <dbReference type="ARBA" id="ARBA00022723"/>
    </source>
</evidence>
<proteinExistence type="inferred from homology"/>
<reference evidence="12 13" key="1">
    <citation type="submission" date="2017-12" db="EMBL/GenBank/DDBJ databases">
        <title>Sequencing, de novo assembly and annotation of complete genome of a new Thraustochytrid species, strain FCC1311.</title>
        <authorList>
            <person name="Sedici K."/>
            <person name="Godart F."/>
            <person name="Aiese Cigliano R."/>
            <person name="Sanseverino W."/>
            <person name="Barakat M."/>
            <person name="Ortet P."/>
            <person name="Marechal E."/>
            <person name="Cagnac O."/>
            <person name="Amato A."/>
        </authorList>
    </citation>
    <scope>NUCLEOTIDE SEQUENCE [LARGE SCALE GENOMIC DNA]</scope>
</reference>
<dbReference type="PIRSF" id="PIRSF005963">
    <property type="entry name" value="Lipoyl_synth"/>
    <property type="match status" value="1"/>
</dbReference>
<dbReference type="GO" id="GO:0051539">
    <property type="term" value="F:4 iron, 4 sulfur cluster binding"/>
    <property type="evidence" value="ECO:0007669"/>
    <property type="project" value="UniProtKB-UniRule"/>
</dbReference>
<feature type="binding site" evidence="9">
    <location>
        <position position="389"/>
    </location>
    <ligand>
        <name>[4Fe-4S] cluster</name>
        <dbReference type="ChEBI" id="CHEBI:49883"/>
        <label>1</label>
    </ligand>
</feature>
<dbReference type="InterPro" id="IPR006638">
    <property type="entry name" value="Elp3/MiaA/NifB-like_rSAM"/>
</dbReference>
<comment type="subcellular location">
    <subcellularLocation>
        <location evidence="1 9">Mitochondrion</location>
    </subcellularLocation>
</comment>
<feature type="binding site" evidence="9">
    <location>
        <position position="164"/>
    </location>
    <ligand>
        <name>[4Fe-4S] cluster</name>
        <dbReference type="ChEBI" id="CHEBI:49883"/>
        <label>2</label>
        <note>4Fe-4S-S-AdoMet</note>
    </ligand>
</feature>
<comment type="pathway">
    <text evidence="9">Protein modification; protein lipoylation via endogenous pathway; protein N(6)-(lipoyl)lysine from octanoyl-[acyl-carrier-protein]: step 2/2.</text>
</comment>